<keyword evidence="2" id="KW-1185">Reference proteome</keyword>
<organism evidence="1 2">
    <name type="scientific">Agrilactobacillus yilanensis</name>
    <dbReference type="NCBI Taxonomy" id="2485997"/>
    <lineage>
        <taxon>Bacteria</taxon>
        <taxon>Bacillati</taxon>
        <taxon>Bacillota</taxon>
        <taxon>Bacilli</taxon>
        <taxon>Lactobacillales</taxon>
        <taxon>Lactobacillaceae</taxon>
        <taxon>Agrilactobacillus</taxon>
    </lineage>
</organism>
<gene>
    <name evidence="1" type="ORF">ACFQ5M_09175</name>
</gene>
<reference evidence="2" key="1">
    <citation type="journal article" date="2019" name="Int. J. Syst. Evol. Microbiol.">
        <title>The Global Catalogue of Microorganisms (GCM) 10K type strain sequencing project: providing services to taxonomists for standard genome sequencing and annotation.</title>
        <authorList>
            <consortium name="The Broad Institute Genomics Platform"/>
            <consortium name="The Broad Institute Genome Sequencing Center for Infectious Disease"/>
            <person name="Wu L."/>
            <person name="Ma J."/>
        </authorList>
    </citation>
    <scope>NUCLEOTIDE SEQUENCE [LARGE SCALE GENOMIC DNA]</scope>
    <source>
        <strain evidence="2">CCM 8896</strain>
    </source>
</reference>
<evidence type="ECO:0000313" key="1">
    <source>
        <dbReference type="EMBL" id="MFD1672267.1"/>
    </source>
</evidence>
<dbReference type="EMBL" id="JBHTOP010000023">
    <property type="protein sequence ID" value="MFD1672267.1"/>
    <property type="molecule type" value="Genomic_DNA"/>
</dbReference>
<sequence>MTELSADLKAEILTVLLAIDDPYYLNTFKDAADEDEWYRLNEKYCRQDLQRYFEPAKVDLARPEVWRFIRQQLKQFTTE</sequence>
<name>A0ABW4J7C0_9LACO</name>
<evidence type="ECO:0000313" key="2">
    <source>
        <dbReference type="Proteomes" id="UP001597267"/>
    </source>
</evidence>
<proteinExistence type="predicted"/>
<accession>A0ABW4J7C0</accession>
<dbReference type="RefSeq" id="WP_125714902.1">
    <property type="nucleotide sequence ID" value="NZ_JBHTOP010000023.1"/>
</dbReference>
<protein>
    <submittedName>
        <fullName evidence="1">Uncharacterized protein</fullName>
    </submittedName>
</protein>
<dbReference type="Proteomes" id="UP001597267">
    <property type="component" value="Unassembled WGS sequence"/>
</dbReference>
<comment type="caution">
    <text evidence="1">The sequence shown here is derived from an EMBL/GenBank/DDBJ whole genome shotgun (WGS) entry which is preliminary data.</text>
</comment>